<protein>
    <submittedName>
        <fullName evidence="2">Uncharacterized protein</fullName>
    </submittedName>
</protein>
<feature type="non-terminal residue" evidence="2">
    <location>
        <position position="101"/>
    </location>
</feature>
<feature type="region of interest" description="Disordered" evidence="1">
    <location>
        <begin position="79"/>
        <end position="101"/>
    </location>
</feature>
<dbReference type="AlphaFoldDB" id="A0A9P7PVR8"/>
<name>A0A9P7PVR8_9HYPO</name>
<gene>
    <name evidence="2" type="ORF">E4U13_007449</name>
</gene>
<reference evidence="2 3" key="1">
    <citation type="journal article" date="2020" name="bioRxiv">
        <title>Whole genome comparisons of ergot fungi reveals the divergence and evolution of species within the genus Claviceps are the result of varying mechanisms driving genome evolution and host range expansion.</title>
        <authorList>
            <person name="Wyka S.A."/>
            <person name="Mondo S.J."/>
            <person name="Liu M."/>
            <person name="Dettman J."/>
            <person name="Nalam V."/>
            <person name="Broders K.D."/>
        </authorList>
    </citation>
    <scope>NUCLEOTIDE SEQUENCE [LARGE SCALE GENOMIC DNA]</scope>
    <source>
        <strain evidence="2 3">LM576</strain>
    </source>
</reference>
<proteinExistence type="predicted"/>
<feature type="compositionally biased region" description="Acidic residues" evidence="1">
    <location>
        <begin position="92"/>
        <end position="101"/>
    </location>
</feature>
<keyword evidence="3" id="KW-1185">Reference proteome</keyword>
<evidence type="ECO:0000313" key="2">
    <source>
        <dbReference type="EMBL" id="KAG6106449.1"/>
    </source>
</evidence>
<dbReference type="Proteomes" id="UP000732380">
    <property type="component" value="Unassembled WGS sequence"/>
</dbReference>
<accession>A0A9P7PVR8</accession>
<comment type="caution">
    <text evidence="2">The sequence shown here is derived from an EMBL/GenBank/DDBJ whole genome shotgun (WGS) entry which is preliminary data.</text>
</comment>
<evidence type="ECO:0000313" key="3">
    <source>
        <dbReference type="Proteomes" id="UP000732380"/>
    </source>
</evidence>
<organism evidence="2 3">
    <name type="scientific">Claviceps humidiphila</name>
    <dbReference type="NCBI Taxonomy" id="1294629"/>
    <lineage>
        <taxon>Eukaryota</taxon>
        <taxon>Fungi</taxon>
        <taxon>Dikarya</taxon>
        <taxon>Ascomycota</taxon>
        <taxon>Pezizomycotina</taxon>
        <taxon>Sordariomycetes</taxon>
        <taxon>Hypocreomycetidae</taxon>
        <taxon>Hypocreales</taxon>
        <taxon>Clavicipitaceae</taxon>
        <taxon>Claviceps</taxon>
    </lineage>
</organism>
<dbReference type="EMBL" id="SRQM01000732">
    <property type="protein sequence ID" value="KAG6106449.1"/>
    <property type="molecule type" value="Genomic_DNA"/>
</dbReference>
<evidence type="ECO:0000256" key="1">
    <source>
        <dbReference type="SAM" id="MobiDB-lite"/>
    </source>
</evidence>
<sequence length="101" mass="11185">MPFRFFDGGAASDRTILVLGLPWLHDVCAKFDIRRSELTLGDKSRGDSVETVRGPQVTLSDRQKILLCPSEPAILEEYVGWDDVDHSPDSSSDSDSDSDDE</sequence>